<protein>
    <submittedName>
        <fullName evidence="2">Uncharacterized protein</fullName>
    </submittedName>
</protein>
<keyword evidence="1" id="KW-1133">Transmembrane helix</keyword>
<organism evidence="2 3">
    <name type="scientific">Acinetobacter modestus</name>
    <dbReference type="NCBI Taxonomy" id="1776740"/>
    <lineage>
        <taxon>Bacteria</taxon>
        <taxon>Pseudomonadati</taxon>
        <taxon>Pseudomonadota</taxon>
        <taxon>Gammaproteobacteria</taxon>
        <taxon>Moraxellales</taxon>
        <taxon>Moraxellaceae</taxon>
        <taxon>Acinetobacter</taxon>
    </lineage>
</organism>
<keyword evidence="1" id="KW-0472">Membrane</keyword>
<feature type="transmembrane region" description="Helical" evidence="1">
    <location>
        <begin position="6"/>
        <end position="24"/>
    </location>
</feature>
<evidence type="ECO:0000256" key="1">
    <source>
        <dbReference type="SAM" id="Phobius"/>
    </source>
</evidence>
<dbReference type="AlphaFoldDB" id="N9M6G5"/>
<dbReference type="EMBL" id="APRP01000005">
    <property type="protein sequence ID" value="ENX04118.1"/>
    <property type="molecule type" value="Genomic_DNA"/>
</dbReference>
<reference evidence="2 3" key="1">
    <citation type="submission" date="2013-02" db="EMBL/GenBank/DDBJ databases">
        <title>The Genome Sequence of Acinetobacter sp. ANC 3862.</title>
        <authorList>
            <consortium name="The Broad Institute Genome Sequencing Platform"/>
            <consortium name="The Broad Institute Genome Sequencing Center for Infectious Disease"/>
            <person name="Cerqueira G."/>
            <person name="Feldgarden M."/>
            <person name="Courvalin P."/>
            <person name="Perichon B."/>
            <person name="Grillot-Courvalin C."/>
            <person name="Clermont D."/>
            <person name="Rocha E."/>
            <person name="Yoon E.-J."/>
            <person name="Nemec A."/>
            <person name="Walker B."/>
            <person name="Young S.K."/>
            <person name="Zeng Q."/>
            <person name="Gargeya S."/>
            <person name="Fitzgerald M."/>
            <person name="Haas B."/>
            <person name="Abouelleil A."/>
            <person name="Alvarado L."/>
            <person name="Arachchi H.M."/>
            <person name="Berlin A.M."/>
            <person name="Chapman S.B."/>
            <person name="Dewar J."/>
            <person name="Goldberg J."/>
            <person name="Griggs A."/>
            <person name="Gujja S."/>
            <person name="Hansen M."/>
            <person name="Howarth C."/>
            <person name="Imamovic A."/>
            <person name="Larimer J."/>
            <person name="McCowan C."/>
            <person name="Murphy C."/>
            <person name="Neiman D."/>
            <person name="Pearson M."/>
            <person name="Priest M."/>
            <person name="Roberts A."/>
            <person name="Saif S."/>
            <person name="Shea T."/>
            <person name="Sisk P."/>
            <person name="Sykes S."/>
            <person name="Wortman J."/>
            <person name="Nusbaum C."/>
            <person name="Birren B."/>
        </authorList>
    </citation>
    <scope>NUCLEOTIDE SEQUENCE [LARGE SCALE GENOMIC DNA]</scope>
    <source>
        <strain evidence="2 3">ANC 3862</strain>
    </source>
</reference>
<dbReference type="Proteomes" id="UP000013248">
    <property type="component" value="Unassembled WGS sequence"/>
</dbReference>
<keyword evidence="1" id="KW-0812">Transmembrane</keyword>
<name>N9M6G5_9GAMM</name>
<accession>N9M6G5</accession>
<evidence type="ECO:0000313" key="2">
    <source>
        <dbReference type="EMBL" id="ENX04118.1"/>
    </source>
</evidence>
<proteinExistence type="predicted"/>
<sequence>MDYFIIILTFIMVAASLYFAFKSYSDTRKKHYQDYLKRKR</sequence>
<gene>
    <name evidence="2" type="ORF">F900_00457</name>
</gene>
<evidence type="ECO:0000313" key="3">
    <source>
        <dbReference type="Proteomes" id="UP000013248"/>
    </source>
</evidence>
<comment type="caution">
    <text evidence="2">The sequence shown here is derived from an EMBL/GenBank/DDBJ whole genome shotgun (WGS) entry which is preliminary data.</text>
</comment>
<dbReference type="HOGENOM" id="CLU_3283383_0_0_6"/>